<keyword evidence="2" id="KW-1185">Reference proteome</keyword>
<evidence type="ECO:0000313" key="1">
    <source>
        <dbReference type="EMBL" id="GGM61930.1"/>
    </source>
</evidence>
<dbReference type="PANTHER" id="PTHR11803">
    <property type="entry name" value="2-IMINOBUTANOATE/2-IMINOPROPANOATE DEAMINASE RIDA"/>
    <property type="match status" value="1"/>
</dbReference>
<accession>A0A917X3R0</accession>
<organism evidence="1 2">
    <name type="scientific">Dactylosporangium sucinum</name>
    <dbReference type="NCBI Taxonomy" id="1424081"/>
    <lineage>
        <taxon>Bacteria</taxon>
        <taxon>Bacillati</taxon>
        <taxon>Actinomycetota</taxon>
        <taxon>Actinomycetes</taxon>
        <taxon>Micromonosporales</taxon>
        <taxon>Micromonosporaceae</taxon>
        <taxon>Dactylosporangium</taxon>
    </lineage>
</organism>
<dbReference type="RefSeq" id="WP_190254713.1">
    <property type="nucleotide sequence ID" value="NZ_BMPI01000046.1"/>
</dbReference>
<protein>
    <submittedName>
        <fullName evidence="1">Enamine deaminase RidA</fullName>
    </submittedName>
</protein>
<reference evidence="1" key="2">
    <citation type="submission" date="2020-09" db="EMBL/GenBank/DDBJ databases">
        <authorList>
            <person name="Sun Q."/>
            <person name="Ohkuma M."/>
        </authorList>
    </citation>
    <scope>NUCLEOTIDE SEQUENCE</scope>
    <source>
        <strain evidence="1">JCM 19831</strain>
    </source>
</reference>
<name>A0A917X3R0_9ACTN</name>
<dbReference type="Gene3D" id="3.30.1330.40">
    <property type="entry name" value="RutC-like"/>
    <property type="match status" value="1"/>
</dbReference>
<dbReference type="GO" id="GO:0019239">
    <property type="term" value="F:deaminase activity"/>
    <property type="evidence" value="ECO:0007669"/>
    <property type="project" value="TreeGrafter"/>
</dbReference>
<dbReference type="PANTHER" id="PTHR11803:SF39">
    <property type="entry name" value="2-IMINOBUTANOATE_2-IMINOPROPANOATE DEAMINASE"/>
    <property type="match status" value="1"/>
</dbReference>
<gene>
    <name evidence="1" type="ORF">GCM10007977_074300</name>
</gene>
<comment type="caution">
    <text evidence="1">The sequence shown here is derived from an EMBL/GenBank/DDBJ whole genome shotgun (WGS) entry which is preliminary data.</text>
</comment>
<dbReference type="InterPro" id="IPR035959">
    <property type="entry name" value="RutC-like_sf"/>
</dbReference>
<dbReference type="SUPFAM" id="SSF55298">
    <property type="entry name" value="YjgF-like"/>
    <property type="match status" value="1"/>
</dbReference>
<dbReference type="AlphaFoldDB" id="A0A917X3R0"/>
<dbReference type="Proteomes" id="UP000642070">
    <property type="component" value="Unassembled WGS sequence"/>
</dbReference>
<dbReference type="Pfam" id="PF01042">
    <property type="entry name" value="Ribonuc_L-PSP"/>
    <property type="match status" value="1"/>
</dbReference>
<dbReference type="CDD" id="cd00448">
    <property type="entry name" value="YjgF_YER057c_UK114_family"/>
    <property type="match status" value="1"/>
</dbReference>
<sequence length="127" mass="13425">MQKEPIVPAGGAPPAGPYSPGIRAGNLLFVSGQGPFDADRKLVGDTFGSQARATFANVERVITAAGGDLSGILRIGAYLRTLDDFAEFNDIMREVLPAPHPARTTIQVQLPGFLIEIDAVVLLPDRA</sequence>
<dbReference type="EMBL" id="BMPI01000046">
    <property type="protein sequence ID" value="GGM61930.1"/>
    <property type="molecule type" value="Genomic_DNA"/>
</dbReference>
<evidence type="ECO:0000313" key="2">
    <source>
        <dbReference type="Proteomes" id="UP000642070"/>
    </source>
</evidence>
<proteinExistence type="predicted"/>
<dbReference type="InterPro" id="IPR006175">
    <property type="entry name" value="YjgF/YER057c/UK114"/>
</dbReference>
<reference evidence="1" key="1">
    <citation type="journal article" date="2014" name="Int. J. Syst. Evol. Microbiol.">
        <title>Complete genome sequence of Corynebacterium casei LMG S-19264T (=DSM 44701T), isolated from a smear-ripened cheese.</title>
        <authorList>
            <consortium name="US DOE Joint Genome Institute (JGI-PGF)"/>
            <person name="Walter F."/>
            <person name="Albersmeier A."/>
            <person name="Kalinowski J."/>
            <person name="Ruckert C."/>
        </authorList>
    </citation>
    <scope>NUCLEOTIDE SEQUENCE</scope>
    <source>
        <strain evidence="1">JCM 19831</strain>
    </source>
</reference>
<dbReference type="GO" id="GO:0005829">
    <property type="term" value="C:cytosol"/>
    <property type="evidence" value="ECO:0007669"/>
    <property type="project" value="TreeGrafter"/>
</dbReference>